<feature type="active site" description="Nucleophile" evidence="8">
    <location>
        <position position="177"/>
    </location>
</feature>
<feature type="binding site" evidence="9">
    <location>
        <begin position="228"/>
        <end position="231"/>
    </location>
    <ligand>
        <name>substrate</name>
    </ligand>
</feature>
<evidence type="ECO:0000256" key="2">
    <source>
        <dbReference type="ARBA" id="ARBA00022670"/>
    </source>
</evidence>
<organism evidence="12 13">
    <name type="scientific">Vulcanisaeta souniana JCM 11219</name>
    <dbReference type="NCBI Taxonomy" id="1293586"/>
    <lineage>
        <taxon>Archaea</taxon>
        <taxon>Thermoproteota</taxon>
        <taxon>Thermoprotei</taxon>
        <taxon>Thermoproteales</taxon>
        <taxon>Thermoproteaceae</taxon>
        <taxon>Vulcanisaeta</taxon>
    </lineage>
</organism>
<keyword evidence="3" id="KW-0378">Hydrolase</keyword>
<dbReference type="AlphaFoldDB" id="A0A830E5K8"/>
<dbReference type="InterPro" id="IPR029055">
    <property type="entry name" value="Ntn_hydrolases_N"/>
</dbReference>
<keyword evidence="4" id="KW-0068">Autocatalytic cleavage</keyword>
<gene>
    <name evidence="12" type="ORF">GCM10007112_06650</name>
    <name evidence="11" type="ORF">Vsou_04430</name>
</gene>
<reference evidence="12" key="2">
    <citation type="submission" date="2020-09" db="EMBL/GenBank/DDBJ databases">
        <authorList>
            <person name="Sun Q."/>
            <person name="Ohkuma M."/>
        </authorList>
    </citation>
    <scope>NUCLEOTIDE SEQUENCE</scope>
    <source>
        <strain evidence="12">JCM 11219</strain>
    </source>
</reference>
<dbReference type="GO" id="GO:0004067">
    <property type="term" value="F:asparaginase activity"/>
    <property type="evidence" value="ECO:0007669"/>
    <property type="project" value="UniProtKB-EC"/>
</dbReference>
<evidence type="ECO:0000313" key="13">
    <source>
        <dbReference type="Proteomes" id="UP000657075"/>
    </source>
</evidence>
<evidence type="ECO:0000256" key="1">
    <source>
        <dbReference type="ARBA" id="ARBA00012920"/>
    </source>
</evidence>
<dbReference type="EC" id="3.5.1.1" evidence="1"/>
<evidence type="ECO:0000256" key="3">
    <source>
        <dbReference type="ARBA" id="ARBA00022801"/>
    </source>
</evidence>
<evidence type="ECO:0000256" key="10">
    <source>
        <dbReference type="PIRSR" id="PIRSR600246-3"/>
    </source>
</evidence>
<evidence type="ECO:0000256" key="7">
    <source>
        <dbReference type="ARBA" id="ARBA00049366"/>
    </source>
</evidence>
<reference evidence="11" key="4">
    <citation type="journal article" date="2023" name="Microbiol. Resour. Announc.">
        <title>Complete Genome Sequence of Vulcanisaeta souniana Strain IC-059, a Hyperthermophilic Archaeon Isolated from Hot Spring Water in Japan.</title>
        <authorList>
            <person name="Kato S."/>
            <person name="Itoh T."/>
            <person name="Wu L."/>
            <person name="Ma J."/>
            <person name="Ohkuma M."/>
        </authorList>
    </citation>
    <scope>NUCLEOTIDE SEQUENCE</scope>
    <source>
        <strain evidence="11">JCM 11219</strain>
    </source>
</reference>
<dbReference type="Gene3D" id="3.60.20.30">
    <property type="entry name" value="(Glycosyl)asparaginase"/>
    <property type="match status" value="1"/>
</dbReference>
<dbReference type="PANTHER" id="PTHR10188:SF6">
    <property type="entry name" value="N(4)-(BETA-N-ACETYLGLUCOSAMINYL)-L-ASPARAGINASE"/>
    <property type="match status" value="1"/>
</dbReference>
<dbReference type="SUPFAM" id="SSF56235">
    <property type="entry name" value="N-terminal nucleophile aminohydrolases (Ntn hydrolases)"/>
    <property type="match status" value="1"/>
</dbReference>
<dbReference type="EMBL" id="BMNM01000002">
    <property type="protein sequence ID" value="GGI72545.1"/>
    <property type="molecule type" value="Genomic_DNA"/>
</dbReference>
<dbReference type="PANTHER" id="PTHR10188">
    <property type="entry name" value="L-ASPARAGINASE"/>
    <property type="match status" value="1"/>
</dbReference>
<reference evidence="14" key="3">
    <citation type="submission" date="2022-09" db="EMBL/GenBank/DDBJ databases">
        <title>Complete genome sequence of Vulcanisaeta souniana.</title>
        <authorList>
            <person name="Kato S."/>
            <person name="Itoh T."/>
            <person name="Ohkuma M."/>
        </authorList>
    </citation>
    <scope>NUCLEOTIDE SEQUENCE [LARGE SCALE GENOMIC DNA]</scope>
    <source>
        <strain evidence="14">JCM 11219</strain>
    </source>
</reference>
<dbReference type="RefSeq" id="WP_188602687.1">
    <property type="nucleotide sequence ID" value="NZ_AP026830.1"/>
</dbReference>
<dbReference type="Proteomes" id="UP001060771">
    <property type="component" value="Chromosome"/>
</dbReference>
<reference evidence="12" key="1">
    <citation type="journal article" date="2014" name="Int. J. Syst. Evol. Microbiol.">
        <title>Complete genome sequence of Corynebacterium casei LMG S-19264T (=DSM 44701T), isolated from a smear-ripened cheese.</title>
        <authorList>
            <consortium name="US DOE Joint Genome Institute (JGI-PGF)"/>
            <person name="Walter F."/>
            <person name="Albersmeier A."/>
            <person name="Kalinowski J."/>
            <person name="Ruckert C."/>
        </authorList>
    </citation>
    <scope>NUCLEOTIDE SEQUENCE</scope>
    <source>
        <strain evidence="12">JCM 11219</strain>
    </source>
</reference>
<dbReference type="Proteomes" id="UP000657075">
    <property type="component" value="Unassembled WGS sequence"/>
</dbReference>
<name>A0A830E5K8_9CREN</name>
<keyword evidence="2" id="KW-0645">Protease</keyword>
<evidence type="ECO:0000256" key="4">
    <source>
        <dbReference type="ARBA" id="ARBA00022813"/>
    </source>
</evidence>
<dbReference type="GeneID" id="76205997"/>
<dbReference type="GO" id="GO:0005737">
    <property type="term" value="C:cytoplasm"/>
    <property type="evidence" value="ECO:0007669"/>
    <property type="project" value="TreeGrafter"/>
</dbReference>
<dbReference type="OrthoDB" id="18230at2157"/>
<feature type="binding site" evidence="9">
    <location>
        <begin position="205"/>
        <end position="208"/>
    </location>
    <ligand>
        <name>substrate</name>
    </ligand>
</feature>
<dbReference type="EMBL" id="AP026830">
    <property type="protein sequence ID" value="BDR91350.1"/>
    <property type="molecule type" value="Genomic_DNA"/>
</dbReference>
<dbReference type="GO" id="GO:0006508">
    <property type="term" value="P:proteolysis"/>
    <property type="evidence" value="ECO:0007669"/>
    <property type="project" value="UniProtKB-KW"/>
</dbReference>
<dbReference type="GO" id="GO:0008233">
    <property type="term" value="F:peptidase activity"/>
    <property type="evidence" value="ECO:0007669"/>
    <property type="project" value="UniProtKB-KW"/>
</dbReference>
<proteinExistence type="predicted"/>
<dbReference type="CDD" id="cd14950">
    <property type="entry name" value="Asparaginase_2_like_2"/>
    <property type="match status" value="1"/>
</dbReference>
<protein>
    <recommendedName>
        <fullName evidence="6">Plant-type L-asparaginase</fullName>
        <ecNumber evidence="1">3.5.1.1</ecNumber>
    </recommendedName>
    <alternativeName>
        <fullName evidence="5">L-asparagine amidohydrolase</fullName>
    </alternativeName>
</protein>
<feature type="site" description="Cleavage; by autolysis" evidence="10">
    <location>
        <begin position="176"/>
        <end position="177"/>
    </location>
</feature>
<dbReference type="InterPro" id="IPR000246">
    <property type="entry name" value="Peptidase_T2"/>
</dbReference>
<sequence length="316" mass="33733">MNTKAVIAIHGGAGSASSFINEEHRQRYLNGLIDAVNTGLEAAKRGDALDMVTEAVTTMEYDGSYDAGRGSVLNLYGEVEQDAGIMWGKDLSVGAVASVKHVINTIRLARLVMEKTDHVLITGNGTEELAKQFGLWVPSTELINEAKINRYKSLIRNLRSRYEKNIELAKRFGLTGTVGAVALDRNGNLAAATSTGGTILKWPGRVGDSPLPGAGYWAENGVCAVSATGIGEFIIRAMASFRVATLVKSGTRLDDAVRQAVDYVTRMFGPGNIGLIAVDGAGNVASAFNTEVMGRAWSREGMNKVVVAHYPNDPFP</sequence>
<evidence type="ECO:0000313" key="14">
    <source>
        <dbReference type="Proteomes" id="UP001060771"/>
    </source>
</evidence>
<evidence type="ECO:0000313" key="12">
    <source>
        <dbReference type="EMBL" id="GGI72545.1"/>
    </source>
</evidence>
<comment type="catalytic activity">
    <reaction evidence="7">
        <text>L-asparagine + H2O = L-aspartate + NH4(+)</text>
        <dbReference type="Rhea" id="RHEA:21016"/>
        <dbReference type="ChEBI" id="CHEBI:15377"/>
        <dbReference type="ChEBI" id="CHEBI:28938"/>
        <dbReference type="ChEBI" id="CHEBI:29991"/>
        <dbReference type="ChEBI" id="CHEBI:58048"/>
        <dbReference type="EC" id="3.5.1.1"/>
    </reaction>
</comment>
<evidence type="ECO:0000256" key="8">
    <source>
        <dbReference type="PIRSR" id="PIRSR600246-1"/>
    </source>
</evidence>
<evidence type="ECO:0000313" key="11">
    <source>
        <dbReference type="EMBL" id="BDR91350.1"/>
    </source>
</evidence>
<dbReference type="FunFam" id="3.60.20.30:FF:000001">
    <property type="entry name" value="Isoaspartyl peptidase/L-asparaginase"/>
    <property type="match status" value="1"/>
</dbReference>
<evidence type="ECO:0000256" key="9">
    <source>
        <dbReference type="PIRSR" id="PIRSR600246-2"/>
    </source>
</evidence>
<dbReference type="Pfam" id="PF01112">
    <property type="entry name" value="Asparaginase_2"/>
    <property type="match status" value="1"/>
</dbReference>
<evidence type="ECO:0000256" key="5">
    <source>
        <dbReference type="ARBA" id="ARBA00030414"/>
    </source>
</evidence>
<keyword evidence="14" id="KW-1185">Reference proteome</keyword>
<accession>A0A830E5K8</accession>
<evidence type="ECO:0000256" key="6">
    <source>
        <dbReference type="ARBA" id="ARBA00044776"/>
    </source>
</evidence>